<organism evidence="1 2">
    <name type="scientific">Rhizophagus clarus</name>
    <dbReference type="NCBI Taxonomy" id="94130"/>
    <lineage>
        <taxon>Eukaryota</taxon>
        <taxon>Fungi</taxon>
        <taxon>Fungi incertae sedis</taxon>
        <taxon>Mucoromycota</taxon>
        <taxon>Glomeromycotina</taxon>
        <taxon>Glomeromycetes</taxon>
        <taxon>Glomerales</taxon>
        <taxon>Glomeraceae</taxon>
        <taxon>Rhizophagus</taxon>
    </lineage>
</organism>
<reference evidence="1 2" key="1">
    <citation type="submission" date="2017-11" db="EMBL/GenBank/DDBJ databases">
        <title>The genome of Rhizophagus clarus HR1 reveals common genetic basis of auxotrophy among arbuscular mycorrhizal fungi.</title>
        <authorList>
            <person name="Kobayashi Y."/>
        </authorList>
    </citation>
    <scope>NUCLEOTIDE SEQUENCE [LARGE SCALE GENOMIC DNA]</scope>
    <source>
        <strain evidence="1 2">HR1</strain>
    </source>
</reference>
<dbReference type="Proteomes" id="UP000247702">
    <property type="component" value="Unassembled WGS sequence"/>
</dbReference>
<evidence type="ECO:0000313" key="2">
    <source>
        <dbReference type="Proteomes" id="UP000247702"/>
    </source>
</evidence>
<proteinExistence type="predicted"/>
<evidence type="ECO:0000313" key="1">
    <source>
        <dbReference type="EMBL" id="GBB83903.1"/>
    </source>
</evidence>
<sequence length="148" mass="17267">MDHFKSRTPFRGRPLIWNSFRGELYDISKVQKSFIGRLLSKTPLGADYNISKSGTSLKVDYDISKIQTFHFKDWTLFEDLVTIFEDYFEGPDEAQTPFKDPGRQNTVHLSKVRGWISRRNFEGLGLPGMLQNFEGALRSSFYYFFEIS</sequence>
<name>A0A2Z6Q1W5_9GLOM</name>
<gene>
    <name evidence="1" type="ORF">RclHR1_10570001</name>
</gene>
<keyword evidence="2" id="KW-1185">Reference proteome</keyword>
<comment type="caution">
    <text evidence="1">The sequence shown here is derived from an EMBL/GenBank/DDBJ whole genome shotgun (WGS) entry which is preliminary data.</text>
</comment>
<dbReference type="AlphaFoldDB" id="A0A2Z6Q1W5"/>
<accession>A0A2Z6Q1W5</accession>
<protein>
    <submittedName>
        <fullName evidence="1">Uncharacterized protein</fullName>
    </submittedName>
</protein>
<dbReference type="EMBL" id="BEXD01000066">
    <property type="protein sequence ID" value="GBB83903.1"/>
    <property type="molecule type" value="Genomic_DNA"/>
</dbReference>